<dbReference type="PROSITE" id="PS50262">
    <property type="entry name" value="G_PROTEIN_RECEP_F1_2"/>
    <property type="match status" value="1"/>
</dbReference>
<organism evidence="12 13">
    <name type="scientific">Sphenodon punctatus</name>
    <name type="common">Tuatara</name>
    <name type="synonym">Hatteria punctata</name>
    <dbReference type="NCBI Taxonomy" id="8508"/>
    <lineage>
        <taxon>Eukaryota</taxon>
        <taxon>Metazoa</taxon>
        <taxon>Chordata</taxon>
        <taxon>Craniata</taxon>
        <taxon>Vertebrata</taxon>
        <taxon>Euteleostomi</taxon>
        <taxon>Lepidosauria</taxon>
        <taxon>Sphenodontia</taxon>
        <taxon>Sphenodontidae</taxon>
        <taxon>Sphenodon</taxon>
    </lineage>
</organism>
<evidence type="ECO:0000256" key="4">
    <source>
        <dbReference type="ARBA" id="ARBA00022725"/>
    </source>
</evidence>
<keyword evidence="7 10" id="KW-0472">Membrane</keyword>
<feature type="domain" description="G-protein coupled receptors family 1 profile" evidence="11">
    <location>
        <begin position="41"/>
        <end position="114"/>
    </location>
</feature>
<evidence type="ECO:0000256" key="1">
    <source>
        <dbReference type="ARBA" id="ARBA00004651"/>
    </source>
</evidence>
<feature type="transmembrane region" description="Helical" evidence="10">
    <location>
        <begin position="26"/>
        <end position="49"/>
    </location>
</feature>
<evidence type="ECO:0000256" key="8">
    <source>
        <dbReference type="ARBA" id="ARBA00023170"/>
    </source>
</evidence>
<keyword evidence="4" id="KW-0716">Sensory transduction</keyword>
<dbReference type="OMA" id="DNITCIT"/>
<dbReference type="InterPro" id="IPR050516">
    <property type="entry name" value="Olfactory_GPCR"/>
</dbReference>
<dbReference type="PANTHER" id="PTHR26452">
    <property type="entry name" value="OLFACTORY RECEPTOR"/>
    <property type="match status" value="1"/>
</dbReference>
<evidence type="ECO:0000256" key="6">
    <source>
        <dbReference type="ARBA" id="ARBA00023040"/>
    </source>
</evidence>
<keyword evidence="9" id="KW-0807">Transducer</keyword>
<keyword evidence="4" id="KW-0552">Olfaction</keyword>
<evidence type="ECO:0000259" key="11">
    <source>
        <dbReference type="PROSITE" id="PS50262"/>
    </source>
</evidence>
<reference evidence="12" key="2">
    <citation type="submission" date="2025-09" db="UniProtKB">
        <authorList>
            <consortium name="Ensembl"/>
        </authorList>
    </citation>
    <scope>IDENTIFICATION</scope>
</reference>
<evidence type="ECO:0000256" key="2">
    <source>
        <dbReference type="ARBA" id="ARBA00022475"/>
    </source>
</evidence>
<comment type="subcellular location">
    <subcellularLocation>
        <location evidence="1">Cell membrane</location>
        <topology evidence="1">Multi-pass membrane protein</topology>
    </subcellularLocation>
</comment>
<keyword evidence="2" id="KW-1003">Cell membrane</keyword>
<dbReference type="AlphaFoldDB" id="A0A8D0G843"/>
<name>A0A8D0G843_SPHPU</name>
<dbReference type="GO" id="GO:0004930">
    <property type="term" value="F:G protein-coupled receptor activity"/>
    <property type="evidence" value="ECO:0007669"/>
    <property type="project" value="UniProtKB-KW"/>
</dbReference>
<keyword evidence="8" id="KW-0675">Receptor</keyword>
<evidence type="ECO:0000256" key="10">
    <source>
        <dbReference type="SAM" id="Phobius"/>
    </source>
</evidence>
<dbReference type="SUPFAM" id="SSF81321">
    <property type="entry name" value="Family A G protein-coupled receptor-like"/>
    <property type="match status" value="1"/>
</dbReference>
<keyword evidence="6" id="KW-0297">G-protein coupled receptor</keyword>
<keyword evidence="3 10" id="KW-0812">Transmembrane</keyword>
<dbReference type="Pfam" id="PF13853">
    <property type="entry name" value="7tm_4"/>
    <property type="match status" value="1"/>
</dbReference>
<reference evidence="12" key="1">
    <citation type="submission" date="2025-08" db="UniProtKB">
        <authorList>
            <consortium name="Ensembl"/>
        </authorList>
    </citation>
    <scope>IDENTIFICATION</scope>
</reference>
<keyword evidence="13" id="KW-1185">Reference proteome</keyword>
<dbReference type="GO" id="GO:0004984">
    <property type="term" value="F:olfactory receptor activity"/>
    <property type="evidence" value="ECO:0007669"/>
    <property type="project" value="InterPro"/>
</dbReference>
<dbReference type="Proteomes" id="UP000694392">
    <property type="component" value="Unplaced"/>
</dbReference>
<dbReference type="Ensembl" id="ENSSPUT00000001742.1">
    <property type="protein sequence ID" value="ENSSPUP00000001650.1"/>
    <property type="gene ID" value="ENSSPUG00000001285.1"/>
</dbReference>
<evidence type="ECO:0000256" key="9">
    <source>
        <dbReference type="ARBA" id="ARBA00023224"/>
    </source>
</evidence>
<evidence type="ECO:0000256" key="5">
    <source>
        <dbReference type="ARBA" id="ARBA00022989"/>
    </source>
</evidence>
<dbReference type="GeneTree" id="ENSGT01040000240406"/>
<evidence type="ECO:0000256" key="3">
    <source>
        <dbReference type="ARBA" id="ARBA00022692"/>
    </source>
</evidence>
<proteinExistence type="predicted"/>
<dbReference type="InterPro" id="IPR017452">
    <property type="entry name" value="GPCR_Rhodpsn_7TM"/>
</dbReference>
<sequence>MGKNNQTSVTEFILLGFSDDPMYQTLLFAMGLLVYLFTLAGNLIIISLIQMDVRLHTPMYFLLGNLSFIEICYTTSTVPQTLWNLMSGDKTISFTGCALQLYFFGWPSKKQTEC</sequence>
<dbReference type="Gene3D" id="1.20.1070.10">
    <property type="entry name" value="Rhodopsin 7-helix transmembrane proteins"/>
    <property type="match status" value="1"/>
</dbReference>
<evidence type="ECO:0000256" key="7">
    <source>
        <dbReference type="ARBA" id="ARBA00023136"/>
    </source>
</evidence>
<dbReference type="GO" id="GO:0005886">
    <property type="term" value="C:plasma membrane"/>
    <property type="evidence" value="ECO:0007669"/>
    <property type="project" value="UniProtKB-SubCell"/>
</dbReference>
<evidence type="ECO:0000313" key="12">
    <source>
        <dbReference type="Ensembl" id="ENSSPUP00000001650.1"/>
    </source>
</evidence>
<keyword evidence="5 10" id="KW-1133">Transmembrane helix</keyword>
<evidence type="ECO:0000313" key="13">
    <source>
        <dbReference type="Proteomes" id="UP000694392"/>
    </source>
</evidence>
<accession>A0A8D0G843</accession>
<dbReference type="InterPro" id="IPR000725">
    <property type="entry name" value="Olfact_rcpt"/>
</dbReference>
<protein>
    <recommendedName>
        <fullName evidence="11">G-protein coupled receptors family 1 profile domain-containing protein</fullName>
    </recommendedName>
</protein>